<dbReference type="Proteomes" id="UP001596540">
    <property type="component" value="Unassembled WGS sequence"/>
</dbReference>
<dbReference type="EMBL" id="JBHTBH010000017">
    <property type="protein sequence ID" value="MFC7331220.1"/>
    <property type="molecule type" value="Genomic_DNA"/>
</dbReference>
<comment type="caution">
    <text evidence="3">The sequence shown here is derived from an EMBL/GenBank/DDBJ whole genome shotgun (WGS) entry which is preliminary data.</text>
</comment>
<feature type="domain" description="DUF5753" evidence="2">
    <location>
        <begin position="38"/>
        <end position="87"/>
    </location>
</feature>
<evidence type="ECO:0000313" key="3">
    <source>
        <dbReference type="EMBL" id="MFC7331220.1"/>
    </source>
</evidence>
<reference evidence="4" key="1">
    <citation type="journal article" date="2019" name="Int. J. Syst. Evol. Microbiol.">
        <title>The Global Catalogue of Microorganisms (GCM) 10K type strain sequencing project: providing services to taxonomists for standard genome sequencing and annotation.</title>
        <authorList>
            <consortium name="The Broad Institute Genomics Platform"/>
            <consortium name="The Broad Institute Genome Sequencing Center for Infectious Disease"/>
            <person name="Wu L."/>
            <person name="Ma J."/>
        </authorList>
    </citation>
    <scope>NUCLEOTIDE SEQUENCE [LARGE SCALE GENOMIC DNA]</scope>
    <source>
        <strain evidence="4">CGMCC 4.7382</strain>
    </source>
</reference>
<proteinExistence type="predicted"/>
<gene>
    <name evidence="3" type="ORF">ACFQRF_26115</name>
</gene>
<sequence length="88" mass="9952">MTAPSRSRARAVARRRPCPSGAVHRTRSRSPEQLRLQRHGAGGREIMEAQIRHLVELGRRPNVNIQVPPFDIDAHMVSGCRFTILQFS</sequence>
<evidence type="ECO:0000313" key="4">
    <source>
        <dbReference type="Proteomes" id="UP001596540"/>
    </source>
</evidence>
<accession>A0ABW2KPH5</accession>
<dbReference type="RefSeq" id="WP_379873923.1">
    <property type="nucleotide sequence ID" value="NZ_JBHTBH010000017.1"/>
</dbReference>
<feature type="compositionally biased region" description="Basic residues" evidence="1">
    <location>
        <begin position="7"/>
        <end position="17"/>
    </location>
</feature>
<evidence type="ECO:0000259" key="2">
    <source>
        <dbReference type="Pfam" id="PF19054"/>
    </source>
</evidence>
<organism evidence="3 4">
    <name type="scientific">Marinactinospora rubrisoli</name>
    <dbReference type="NCBI Taxonomy" id="2715399"/>
    <lineage>
        <taxon>Bacteria</taxon>
        <taxon>Bacillati</taxon>
        <taxon>Actinomycetota</taxon>
        <taxon>Actinomycetes</taxon>
        <taxon>Streptosporangiales</taxon>
        <taxon>Nocardiopsidaceae</taxon>
        <taxon>Marinactinospora</taxon>
    </lineage>
</organism>
<protein>
    <submittedName>
        <fullName evidence="3">Scr1 family TA system antitoxin-like transcriptional regulator</fullName>
    </submittedName>
</protein>
<keyword evidence="4" id="KW-1185">Reference proteome</keyword>
<evidence type="ECO:0000256" key="1">
    <source>
        <dbReference type="SAM" id="MobiDB-lite"/>
    </source>
</evidence>
<dbReference type="InterPro" id="IPR043917">
    <property type="entry name" value="DUF5753"/>
</dbReference>
<feature type="region of interest" description="Disordered" evidence="1">
    <location>
        <begin position="1"/>
        <end position="41"/>
    </location>
</feature>
<name>A0ABW2KPH5_9ACTN</name>
<dbReference type="Pfam" id="PF19054">
    <property type="entry name" value="DUF5753"/>
    <property type="match status" value="1"/>
</dbReference>